<reference evidence="1 2" key="1">
    <citation type="submission" date="2016-09" db="EMBL/GenBank/DDBJ databases">
        <title>Phylogenomics of Achromobacter.</title>
        <authorList>
            <person name="Jeukens J."/>
            <person name="Freschi L."/>
            <person name="Vincent A.T."/>
            <person name="Emond-Rheault J.-G."/>
            <person name="Kukavica-Ibrulj I."/>
            <person name="Charette S.J."/>
            <person name="Levesque R.C."/>
        </authorList>
    </citation>
    <scope>NUCLEOTIDE SEQUENCE [LARGE SCALE GENOMIC DNA]</scope>
    <source>
        <strain evidence="1 2">AUS488</strain>
    </source>
</reference>
<accession>A0A0M7JAP5</accession>
<dbReference type="Proteomes" id="UP000187251">
    <property type="component" value="Unassembled WGS sequence"/>
</dbReference>
<comment type="caution">
    <text evidence="1">The sequence shown here is derived from an EMBL/GenBank/DDBJ whole genome shotgun (WGS) entry which is preliminary data.</text>
</comment>
<dbReference type="RefSeq" id="WP_006384560.1">
    <property type="nucleotide sequence ID" value="NZ_AP028040.1"/>
</dbReference>
<evidence type="ECO:0000313" key="1">
    <source>
        <dbReference type="EMBL" id="OMG86377.1"/>
    </source>
</evidence>
<gene>
    <name evidence="1" type="ORF">BIZ92_26315</name>
</gene>
<name>A0A0D6I732_ALCXX</name>
<dbReference type="KEGG" id="axx:ERS451415_04205"/>
<dbReference type="PATRIC" id="fig|85698.15.peg.1261"/>
<evidence type="ECO:0000313" key="2">
    <source>
        <dbReference type="Proteomes" id="UP000187251"/>
    </source>
</evidence>
<dbReference type="GeneID" id="75278071"/>
<proteinExistence type="predicted"/>
<protein>
    <submittedName>
        <fullName evidence="1">DNA-3-methyladenine glycosylase</fullName>
    </submittedName>
</protein>
<dbReference type="OrthoDB" id="8658620at2"/>
<accession>A0A0D6I732</accession>
<dbReference type="EMBL" id="MJMN01000015">
    <property type="protein sequence ID" value="OMG86377.1"/>
    <property type="molecule type" value="Genomic_DNA"/>
</dbReference>
<dbReference type="AlphaFoldDB" id="A0A0D6I732"/>
<sequence>MDRDELLARMLATSVSDRPLADWPEVLSDYAQSLAALKEKLSPREIEALVRAGADFYRTLARAEQYRQASVWSSPP</sequence>
<organism evidence="1 2">
    <name type="scientific">Alcaligenes xylosoxydans xylosoxydans</name>
    <name type="common">Achromobacter xylosoxidans</name>
    <dbReference type="NCBI Taxonomy" id="85698"/>
    <lineage>
        <taxon>Bacteria</taxon>
        <taxon>Pseudomonadati</taxon>
        <taxon>Pseudomonadota</taxon>
        <taxon>Betaproteobacteria</taxon>
        <taxon>Burkholderiales</taxon>
        <taxon>Alcaligenaceae</taxon>
        <taxon>Achromobacter</taxon>
    </lineage>
</organism>